<dbReference type="Pfam" id="PF05954">
    <property type="entry name" value="Phage_GPD"/>
    <property type="match status" value="1"/>
</dbReference>
<sequence>MIDRSSPPAGYSSLNVASLSQNARLLRVDTPLGEALAVERMHLREGVSELFALTLDCLSSSAELDIESLLGKEISVGLLLADGGQRRWHAVVEGVDALGADGGLAHYRLHAAPWLATLRLRRDSFVFQDKSVTDILTDVFADYPLAAFAFEITEPLAPRPVRTQYRETDLDFVLRLMAEAGLSFRFDHQQGEGQADGGGARHRLVVFDARAARPANPAASLRFHRSDATESEDSVTRFGAARALRANTVTRVAWNDRALLAHGAHAESALDAGALPPLEDYDYDGHGRHPDDATAEQLASRGLQAHEARALQFEGGGTARQMMPGHVFALTQHDRYAQGDAAPGDELGGNQYTLLWVEHEAANNLGSQAAQALDTPDLEHGAYRNNFGAQPAAAALLPAWRARPTAPEGVTALVVTAQDASVTTGRDLRVKVQFPWQRGERPLPGGLRHRSHGDDAGNAPGDDRSGTWLRVAGAQAGPNWGAHHLPRQGTEVVVEFLDGDIDQPVVVAQLYNDSDLPPWSAGVDADANHPGTLSGWHSQALDGSGYSQWLFDDTAGQVRTRLSSSIAASQLGLGYLVQQGADESSRGQWRGTGFELRSDAWTVVRSGQGMLLSANARESARSTQADAQEALLLLRGAQHAAQRIDNVATQSQARALAANEQFNPLIQALDPKADGRYAGSVGGQQAVKASANERSGTDPVERIDGARMLVDAPSSLNLATPASAILHASENLHATTQADGHVAARQTFASASGRSTSLFVQDGGLRAIAANAPVSIHAHTDMLEMLAGQDITITSTTDSIEILANTRITLQAAGGSIVMDGGDILFKGPGMFSVKGASHNLIGPASDAAALPALPSSQVGDPMLVTAELVHRPNALLQALSGSGKALNAAGASDALAGGASALSSGLTAASGMLDKAKSMAGAVLKPVQDLGAMAGKAMGAVTEAGSGLVSGVAAKAGGMAQSAVSAVTPSLMSGATPPLMGRAASAAGNATQSLVSESAASLAQGAGGALASAVPMPAGLANAADAVSQAGAMAGQATAMASQAAALGSKAGGMLSGASDGAAGAAGASAAAGGAAGAAASAGGVGAAIGPMMTQAMGVIGDRGSALGSTVNTLLSMPDVTQGNLPAVAGAILSTPGLTHSAVPAVVGAILQSPSISSVTLPKVAQAIMNIPAVANSPYPGLARRVMEAAGINLPGAARVPGDATGEPAGDTPRPATTVASAYQARSGAKLQYVNLPQAEERWNDGQALTSLDRQTNKPKIRVRFDKAGQHRFTVKVSPRPGNAVYSARELSRQPLYREPSQRSYSYVTDPDGTKIVDDIALPAAGLNTYLFEVVNDKNQIISTEVVETVRRLYIQEIMLPGPEPMQRPHGFQPTATEYARHGVDVVQLPPLTTRGQANYDVIYDNSADDARLRSAARSVYAQSQGAEREPYTIVACHVDRLATPKPVQPFYIRANAGPGAGSTQVQFADAAGDVSFLWYNIDPAQDWFLECLFEYTDPAAGVRRAVVPRDRVTPVPYDPAQPKACHAVNVRLEGLLPVPTSGKIVLRVRLMESAAAGLAFYNTNLLCVAAMSPWDPVTMNYQQETFVHEIGHLIGMTPSGPEWVQAHPDEADMDSSKLDKGPFFYSKWGNHCHQGLPANRFSDADTGACVMFGADCMSIRFCVHCAKAVRKVDMSGGWPTF</sequence>
<dbReference type="Pfam" id="PF04717">
    <property type="entry name" value="Phage_base_V"/>
    <property type="match status" value="1"/>
</dbReference>
<dbReference type="EMBL" id="CADIKW010000001">
    <property type="protein sequence ID" value="CAB3833863.1"/>
    <property type="molecule type" value="Genomic_DNA"/>
</dbReference>
<accession>A0A6S7D639</accession>
<dbReference type="Pfam" id="PF10106">
    <property type="entry name" value="DUF2345"/>
    <property type="match status" value="1"/>
</dbReference>
<evidence type="ECO:0008006" key="8">
    <source>
        <dbReference type="Google" id="ProtNLM"/>
    </source>
</evidence>
<dbReference type="InterPro" id="IPR028244">
    <property type="entry name" value="T6SS_Rhs_Vgr_dom"/>
</dbReference>
<evidence type="ECO:0000259" key="3">
    <source>
        <dbReference type="Pfam" id="PF04717"/>
    </source>
</evidence>
<protein>
    <recommendedName>
        <fullName evidence="8">Type VI secretion system tip protein VgrG</fullName>
    </recommendedName>
</protein>
<dbReference type="RefSeq" id="WP_175166912.1">
    <property type="nucleotide sequence ID" value="NZ_CADIKW010000001.1"/>
</dbReference>
<dbReference type="Gene3D" id="4.10.220.110">
    <property type="match status" value="1"/>
</dbReference>
<dbReference type="GeneID" id="94354655"/>
<dbReference type="InterPro" id="IPR037026">
    <property type="entry name" value="Vgr_OB-fold_dom_sf"/>
</dbReference>
<dbReference type="Pfam" id="PF13296">
    <property type="entry name" value="T6SS_Vgr"/>
    <property type="match status" value="1"/>
</dbReference>
<dbReference type="SUPFAM" id="SSF69349">
    <property type="entry name" value="Phage fibre proteins"/>
    <property type="match status" value="1"/>
</dbReference>
<feature type="region of interest" description="Disordered" evidence="2">
    <location>
        <begin position="439"/>
        <end position="467"/>
    </location>
</feature>
<dbReference type="InterPro" id="IPR006533">
    <property type="entry name" value="T6SS_Vgr_RhsGE"/>
</dbReference>
<evidence type="ECO:0000259" key="4">
    <source>
        <dbReference type="Pfam" id="PF10106"/>
    </source>
</evidence>
<dbReference type="NCBIfam" id="TIGR03361">
    <property type="entry name" value="VI_Rhs_Vgr"/>
    <property type="match status" value="1"/>
</dbReference>
<dbReference type="Gene3D" id="3.55.50.10">
    <property type="entry name" value="Baseplate protein-like domains"/>
    <property type="match status" value="1"/>
</dbReference>
<dbReference type="Proteomes" id="UP000494272">
    <property type="component" value="Unassembled WGS sequence"/>
</dbReference>
<feature type="domain" description="Gp5/Type VI secretion system Vgr protein OB-fold" evidence="3">
    <location>
        <begin position="462"/>
        <end position="511"/>
    </location>
</feature>
<dbReference type="SUPFAM" id="SSF69279">
    <property type="entry name" value="Phage tail proteins"/>
    <property type="match status" value="2"/>
</dbReference>
<dbReference type="Gene3D" id="2.40.50.230">
    <property type="entry name" value="Gp5 N-terminal domain"/>
    <property type="match status" value="1"/>
</dbReference>
<dbReference type="Gene3D" id="2.30.110.50">
    <property type="match status" value="1"/>
</dbReference>
<proteinExistence type="inferred from homology"/>
<dbReference type="SUPFAM" id="SSF69255">
    <property type="entry name" value="gp5 N-terminal domain-like"/>
    <property type="match status" value="1"/>
</dbReference>
<dbReference type="NCBIfam" id="TIGR01646">
    <property type="entry name" value="vgr_GE"/>
    <property type="match status" value="1"/>
</dbReference>
<evidence type="ECO:0000256" key="1">
    <source>
        <dbReference type="ARBA" id="ARBA00005558"/>
    </source>
</evidence>
<dbReference type="InterPro" id="IPR018769">
    <property type="entry name" value="VgrG2_DUF2345"/>
</dbReference>
<comment type="similarity">
    <text evidence="1">Belongs to the VgrG protein family.</text>
</comment>
<evidence type="ECO:0000313" key="6">
    <source>
        <dbReference type="EMBL" id="CAB3833863.1"/>
    </source>
</evidence>
<feature type="domain" description="Putative type VI secretion system Rhs element associated Vgr" evidence="5">
    <location>
        <begin position="540"/>
        <end position="648"/>
    </location>
</feature>
<reference evidence="6 7" key="1">
    <citation type="submission" date="2020-04" db="EMBL/GenBank/DDBJ databases">
        <authorList>
            <person name="De Canck E."/>
        </authorList>
    </citation>
    <scope>NUCLEOTIDE SEQUENCE [LARGE SCALE GENOMIC DNA]</scope>
    <source>
        <strain evidence="6 7">LMG 26841</strain>
    </source>
</reference>
<evidence type="ECO:0000256" key="2">
    <source>
        <dbReference type="SAM" id="MobiDB-lite"/>
    </source>
</evidence>
<evidence type="ECO:0000313" key="7">
    <source>
        <dbReference type="Proteomes" id="UP000494272"/>
    </source>
</evidence>
<evidence type="ECO:0000259" key="5">
    <source>
        <dbReference type="Pfam" id="PF13296"/>
    </source>
</evidence>
<name>A0A6S7D639_9BURK</name>
<gene>
    <name evidence="6" type="ORF">LMG26841_01110</name>
</gene>
<dbReference type="InterPro" id="IPR017847">
    <property type="entry name" value="T6SS_RhsGE_Vgr_subset"/>
</dbReference>
<feature type="domain" description="DUF2345" evidence="4">
    <location>
        <begin position="697"/>
        <end position="845"/>
    </location>
</feature>
<organism evidence="6 7">
    <name type="scientific">Achromobacter dolens</name>
    <dbReference type="NCBI Taxonomy" id="1287738"/>
    <lineage>
        <taxon>Bacteria</taxon>
        <taxon>Pseudomonadati</taxon>
        <taxon>Pseudomonadota</taxon>
        <taxon>Betaproteobacteria</taxon>
        <taxon>Burkholderiales</taxon>
        <taxon>Alcaligenaceae</taxon>
        <taxon>Achromobacter</taxon>
    </lineage>
</organism>
<keyword evidence="7" id="KW-1185">Reference proteome</keyword>
<dbReference type="InterPro" id="IPR006531">
    <property type="entry name" value="Gp5/Vgr_OB"/>
</dbReference>